<reference evidence="3" key="2">
    <citation type="submission" date="2025-08" db="UniProtKB">
        <authorList>
            <consortium name="RefSeq"/>
        </authorList>
    </citation>
    <scope>IDENTIFICATION</scope>
    <source>
        <tissue evidence="3">Leaf</tissue>
    </source>
</reference>
<evidence type="ECO:0000313" key="3">
    <source>
        <dbReference type="RefSeq" id="XP_021845426.2"/>
    </source>
</evidence>
<evidence type="ECO:0000313" key="2">
    <source>
        <dbReference type="Proteomes" id="UP000813463"/>
    </source>
</evidence>
<organism evidence="2 3">
    <name type="scientific">Spinacia oleracea</name>
    <name type="common">Spinach</name>
    <dbReference type="NCBI Taxonomy" id="3562"/>
    <lineage>
        <taxon>Eukaryota</taxon>
        <taxon>Viridiplantae</taxon>
        <taxon>Streptophyta</taxon>
        <taxon>Embryophyta</taxon>
        <taxon>Tracheophyta</taxon>
        <taxon>Spermatophyta</taxon>
        <taxon>Magnoliopsida</taxon>
        <taxon>eudicotyledons</taxon>
        <taxon>Gunneridae</taxon>
        <taxon>Pentapetalae</taxon>
        <taxon>Caryophyllales</taxon>
        <taxon>Chenopodiaceae</taxon>
        <taxon>Chenopodioideae</taxon>
        <taxon>Anserineae</taxon>
        <taxon>Spinacia</taxon>
    </lineage>
</organism>
<evidence type="ECO:0000259" key="1">
    <source>
        <dbReference type="PROSITE" id="PS50878"/>
    </source>
</evidence>
<dbReference type="CDD" id="cd01650">
    <property type="entry name" value="RT_nLTR_like"/>
    <property type="match status" value="1"/>
</dbReference>
<feature type="domain" description="Reverse transcriptase" evidence="1">
    <location>
        <begin position="1"/>
        <end position="182"/>
    </location>
</feature>
<dbReference type="InterPro" id="IPR000477">
    <property type="entry name" value="RT_dom"/>
</dbReference>
<dbReference type="AlphaFoldDB" id="A0A9R0JSF9"/>
<dbReference type="InterPro" id="IPR043502">
    <property type="entry name" value="DNA/RNA_pol_sf"/>
</dbReference>
<dbReference type="KEGG" id="soe:110785298"/>
<gene>
    <name evidence="3" type="primary">LOC110785298</name>
</gene>
<keyword evidence="2" id="KW-1185">Reference proteome</keyword>
<dbReference type="Pfam" id="PF13966">
    <property type="entry name" value="zf-RVT"/>
    <property type="match status" value="1"/>
</dbReference>
<dbReference type="PROSITE" id="PS50878">
    <property type="entry name" value="RT_POL"/>
    <property type="match status" value="1"/>
</dbReference>
<dbReference type="GeneID" id="110785298"/>
<sequence>MIKVDLKKAYDSLEWPFLKTMLSELGFPLKFVNWVMQCLYSVSYSILINGCPTKPIPAKKGLRQGDPISPYLFALGMEYLSRCLAALAEDTNFSYHPRCKKLDLTHMMFADDLLMFSRADEGAVKALFDAFTKFSLASGLEANLHKSEVYLAGVSNHVASSIVSSIEVPKGSFPFRYLGVPLTTRKLSFTDCKPLIDRTVARIKSWTSKFLSYAGRLQLVKSILGKLLSLGSNCVSLRVVEGNTIALKQLCFPKSCGGNLKDLTVWNKAAVLKHCWALALKQDRLWVRWIHAYYIQHRDFWTMPIPNGLTWSLRKIWHNREVFLQANGVDQFVQAGKFRIQKMYKFLHPVGAQVGWKRLICNSHASPKSTFIVWLAVQNRLATKDRLIRWQLNIDGICGLCQVENENLEHLFFSCSYSQEIWKQVLLSLGVNRTVLPWHEEVQIAVKKSRSSQKQACKYSIAFIESVYCIWLQRNAKVFRDHVDPVKTVDVSSSLCAH</sequence>
<protein>
    <recommendedName>
        <fullName evidence="1">Reverse transcriptase domain-containing protein</fullName>
    </recommendedName>
</protein>
<dbReference type="InterPro" id="IPR026960">
    <property type="entry name" value="RVT-Znf"/>
</dbReference>
<dbReference type="PANTHER" id="PTHR33116:SF84">
    <property type="entry name" value="RNA-DIRECTED DNA POLYMERASE"/>
    <property type="match status" value="1"/>
</dbReference>
<dbReference type="RefSeq" id="XP_021845426.2">
    <property type="nucleotide sequence ID" value="XM_021989734.2"/>
</dbReference>
<dbReference type="Proteomes" id="UP000813463">
    <property type="component" value="Chromosome 4"/>
</dbReference>
<accession>A0A9R0JSF9</accession>
<dbReference type="PANTHER" id="PTHR33116">
    <property type="entry name" value="REVERSE TRANSCRIPTASE ZINC-BINDING DOMAIN-CONTAINING PROTEIN-RELATED-RELATED"/>
    <property type="match status" value="1"/>
</dbReference>
<reference evidence="2" key="1">
    <citation type="journal article" date="2021" name="Nat. Commun.">
        <title>Genomic analyses provide insights into spinach domestication and the genetic basis of agronomic traits.</title>
        <authorList>
            <person name="Cai X."/>
            <person name="Sun X."/>
            <person name="Xu C."/>
            <person name="Sun H."/>
            <person name="Wang X."/>
            <person name="Ge C."/>
            <person name="Zhang Z."/>
            <person name="Wang Q."/>
            <person name="Fei Z."/>
            <person name="Jiao C."/>
            <person name="Wang Q."/>
        </authorList>
    </citation>
    <scope>NUCLEOTIDE SEQUENCE [LARGE SCALE GENOMIC DNA]</scope>
    <source>
        <strain evidence="2">cv. Varoflay</strain>
    </source>
</reference>
<dbReference type="SUPFAM" id="SSF56672">
    <property type="entry name" value="DNA/RNA polymerases"/>
    <property type="match status" value="1"/>
</dbReference>
<proteinExistence type="predicted"/>
<name>A0A9R0JSF9_SPIOL</name>
<dbReference type="Pfam" id="PF00078">
    <property type="entry name" value="RVT_1"/>
    <property type="match status" value="1"/>
</dbReference>